<keyword evidence="3" id="KW-1185">Reference proteome</keyword>
<evidence type="ECO:0000313" key="3">
    <source>
        <dbReference type="Proteomes" id="UP000706039"/>
    </source>
</evidence>
<dbReference type="Proteomes" id="UP000706039">
    <property type="component" value="Unassembled WGS sequence"/>
</dbReference>
<protein>
    <submittedName>
        <fullName evidence="2">Uncharacterized protein</fullName>
    </submittedName>
</protein>
<gene>
    <name evidence="1" type="ORF">K7G82_13390</name>
    <name evidence="2" type="ORF">K7G82_29265</name>
</gene>
<proteinExistence type="predicted"/>
<comment type="caution">
    <text evidence="2">The sequence shown here is derived from an EMBL/GenBank/DDBJ whole genome shotgun (WGS) entry which is preliminary data.</text>
</comment>
<accession>A0ABS7PZR3</accession>
<evidence type="ECO:0000313" key="1">
    <source>
        <dbReference type="EMBL" id="MBY8823294.1"/>
    </source>
</evidence>
<evidence type="ECO:0000313" key="2">
    <source>
        <dbReference type="EMBL" id="MBY8826429.1"/>
    </source>
</evidence>
<organism evidence="2 3">
    <name type="scientific">Sphingomonas colocasiae</name>
    <dbReference type="NCBI Taxonomy" id="1848973"/>
    <lineage>
        <taxon>Bacteria</taxon>
        <taxon>Pseudomonadati</taxon>
        <taxon>Pseudomonadota</taxon>
        <taxon>Alphaproteobacteria</taxon>
        <taxon>Sphingomonadales</taxon>
        <taxon>Sphingomonadaceae</taxon>
        <taxon>Sphingomonas</taxon>
    </lineage>
</organism>
<dbReference type="RefSeq" id="WP_222990413.1">
    <property type="nucleotide sequence ID" value="NZ_JAINVV010000006.1"/>
</dbReference>
<reference evidence="2 3" key="1">
    <citation type="submission" date="2021-08" db="EMBL/GenBank/DDBJ databases">
        <authorList>
            <person name="Tuo L."/>
        </authorList>
    </citation>
    <scope>NUCLEOTIDE SEQUENCE [LARGE SCALE GENOMIC DNA]</scope>
    <source>
        <strain evidence="2 3">JCM 31229</strain>
    </source>
</reference>
<name>A0ABS7PZR3_9SPHN</name>
<dbReference type="EMBL" id="JAINVV010000018">
    <property type="protein sequence ID" value="MBY8826429.1"/>
    <property type="molecule type" value="Genomic_DNA"/>
</dbReference>
<sequence>MATEHQRWTFAAELLERHGDAIDGFVKRQVDDCIERDDEEGLIFWHDVISKLVRLMGPGEGAGPQ</sequence>
<dbReference type="EMBL" id="JAINVV010000006">
    <property type="protein sequence ID" value="MBY8823294.1"/>
    <property type="molecule type" value="Genomic_DNA"/>
</dbReference>